<dbReference type="InterPro" id="IPR042095">
    <property type="entry name" value="SUMF_sf"/>
</dbReference>
<accession>A0A1W6LN62</accession>
<dbReference type="InterPro" id="IPR005532">
    <property type="entry name" value="SUMF_dom"/>
</dbReference>
<organism evidence="4 5">
    <name type="scientific">Sedimentisphaera salicampi</name>
    <dbReference type="NCBI Taxonomy" id="1941349"/>
    <lineage>
        <taxon>Bacteria</taxon>
        <taxon>Pseudomonadati</taxon>
        <taxon>Planctomycetota</taxon>
        <taxon>Phycisphaerae</taxon>
        <taxon>Sedimentisphaerales</taxon>
        <taxon>Sedimentisphaeraceae</taxon>
        <taxon>Sedimentisphaera</taxon>
    </lineage>
</organism>
<dbReference type="STRING" id="1941349.STSP1_01624"/>
<evidence type="ECO:0000259" key="3">
    <source>
        <dbReference type="Pfam" id="PF07589"/>
    </source>
</evidence>
<dbReference type="Gene3D" id="3.90.1580.10">
    <property type="entry name" value="paralog of FGE (formylglycine-generating enzyme)"/>
    <property type="match status" value="1"/>
</dbReference>
<evidence type="ECO:0000313" key="4">
    <source>
        <dbReference type="EMBL" id="ARN57225.1"/>
    </source>
</evidence>
<dbReference type="RefSeq" id="WP_085755891.1">
    <property type="nucleotide sequence ID" value="NZ_CP021023.1"/>
</dbReference>
<evidence type="ECO:0000313" key="5">
    <source>
        <dbReference type="Proteomes" id="UP000193334"/>
    </source>
</evidence>
<dbReference type="InterPro" id="IPR016187">
    <property type="entry name" value="CTDL_fold"/>
</dbReference>
<proteinExistence type="predicted"/>
<dbReference type="GO" id="GO:0120147">
    <property type="term" value="F:formylglycine-generating oxidase activity"/>
    <property type="evidence" value="ECO:0007669"/>
    <property type="project" value="TreeGrafter"/>
</dbReference>
<gene>
    <name evidence="4" type="ORF">STSP1_01624</name>
</gene>
<dbReference type="InterPro" id="IPR013424">
    <property type="entry name" value="Ice-binding_C"/>
</dbReference>
<protein>
    <submittedName>
        <fullName evidence="4">Uncharacterized protein</fullName>
    </submittedName>
</protein>
<dbReference type="InterPro" id="IPR051043">
    <property type="entry name" value="Sulfatase_Mod_Factor_Kinase"/>
</dbReference>
<feature type="domain" description="Sulfatase-modifying factor enzyme-like" evidence="2">
    <location>
        <begin position="66"/>
        <end position="290"/>
    </location>
</feature>
<sequence length="314" mass="34577" precursor="true">MKNLYLYLAALALIASAGLGAYSENFGSGDNQFTLSFVDISGDASSANGTSIRSGGGKTFVDPGYNYRMGTYEITNDQWTKFKAEYGDVTGNYLSAYNESPYYTGSSVPTNNVSWYEAAQFVNYLNTSKGHQAAYKFTGTQGESDYTLGTWSAGKAWEGENLYRHKDAQFFLPTEDEWVKAAYWNGESIQTYATTDDSVPQAGEDSNYGNAVGEPWDVGSGSEELNGTFDMMGNVWEWIEEPHDHDGSYTLSNGGLLRGDAYNSGNDWITSSDYGTLYNYYEETNNGFRVASVPEPATMALLGLGGLFIRRRRT</sequence>
<dbReference type="Proteomes" id="UP000193334">
    <property type="component" value="Chromosome"/>
</dbReference>
<dbReference type="Pfam" id="PF07589">
    <property type="entry name" value="PEP-CTERM"/>
    <property type="match status" value="1"/>
</dbReference>
<dbReference type="SUPFAM" id="SSF56436">
    <property type="entry name" value="C-type lectin-like"/>
    <property type="match status" value="1"/>
</dbReference>
<feature type="domain" description="Ice-binding protein C-terminal" evidence="3">
    <location>
        <begin position="292"/>
        <end position="313"/>
    </location>
</feature>
<keyword evidence="1" id="KW-0732">Signal</keyword>
<keyword evidence="5" id="KW-1185">Reference proteome</keyword>
<feature type="chain" id="PRO_5013071728" evidence="1">
    <location>
        <begin position="22"/>
        <end position="314"/>
    </location>
</feature>
<dbReference type="PANTHER" id="PTHR23150:SF19">
    <property type="entry name" value="FORMYLGLYCINE-GENERATING ENZYME"/>
    <property type="match status" value="1"/>
</dbReference>
<dbReference type="EMBL" id="CP021023">
    <property type="protein sequence ID" value="ARN57225.1"/>
    <property type="molecule type" value="Genomic_DNA"/>
</dbReference>
<dbReference type="NCBIfam" id="TIGR02595">
    <property type="entry name" value="PEP_CTERM"/>
    <property type="match status" value="1"/>
</dbReference>
<name>A0A1W6LN62_9BACT</name>
<evidence type="ECO:0000256" key="1">
    <source>
        <dbReference type="SAM" id="SignalP"/>
    </source>
</evidence>
<feature type="signal peptide" evidence="1">
    <location>
        <begin position="1"/>
        <end position="21"/>
    </location>
</feature>
<evidence type="ECO:0000259" key="2">
    <source>
        <dbReference type="Pfam" id="PF03781"/>
    </source>
</evidence>
<dbReference type="KEGG" id="pbp:STSP1_01624"/>
<reference evidence="5" key="1">
    <citation type="submission" date="2017-04" db="EMBL/GenBank/DDBJ databases">
        <title>Comparative genomics and description of representatives of a novel lineage of planctomycetes thriving in anoxic sediments.</title>
        <authorList>
            <person name="Spring S."/>
            <person name="Bunk B."/>
            <person name="Sproer C."/>
        </authorList>
    </citation>
    <scope>NUCLEOTIDE SEQUENCE [LARGE SCALE GENOMIC DNA]</scope>
    <source>
        <strain evidence="5">ST-PulAB-D4</strain>
    </source>
</reference>
<dbReference type="PANTHER" id="PTHR23150">
    <property type="entry name" value="SULFATASE MODIFYING FACTOR 1, 2"/>
    <property type="match status" value="1"/>
</dbReference>
<dbReference type="AlphaFoldDB" id="A0A1W6LN62"/>
<dbReference type="Pfam" id="PF03781">
    <property type="entry name" value="FGE-sulfatase"/>
    <property type="match status" value="1"/>
</dbReference>